<organism evidence="8 9">
    <name type="scientific">Magnetospirillum fulvum</name>
    <name type="common">Rhodospirillum fulvum</name>
    <dbReference type="NCBI Taxonomy" id="1082"/>
    <lineage>
        <taxon>Bacteria</taxon>
        <taxon>Pseudomonadati</taxon>
        <taxon>Pseudomonadota</taxon>
        <taxon>Alphaproteobacteria</taxon>
        <taxon>Rhodospirillales</taxon>
        <taxon>Rhodospirillaceae</taxon>
        <taxon>Magnetospirillum</taxon>
    </lineage>
</organism>
<feature type="transmembrane region" description="Helical" evidence="7">
    <location>
        <begin position="36"/>
        <end position="60"/>
    </location>
</feature>
<feature type="transmembrane region" description="Helical" evidence="7">
    <location>
        <begin position="144"/>
        <end position="167"/>
    </location>
</feature>
<evidence type="ECO:0000256" key="5">
    <source>
        <dbReference type="ARBA" id="ARBA00022989"/>
    </source>
</evidence>
<dbReference type="Pfam" id="PF01810">
    <property type="entry name" value="LysE"/>
    <property type="match status" value="1"/>
</dbReference>
<evidence type="ECO:0000256" key="2">
    <source>
        <dbReference type="ARBA" id="ARBA00007928"/>
    </source>
</evidence>
<sequence>MSPEYLFTTFIVCAAPGIGVVYALSSTIGGGLRAGFWASLGCTIATVIHMAVAMAGLATILHASAALFQAVKFAGVAYLMWMAWAVLKDQGALSLRPSKPEPSIRIVRRGILLNILNPKLPLFFLAFIPQFMPPESGVADLMELGFGFTAMTFIVFMGYVVIAASGRQRLLDSERTMNWLRRAFAASFVALGLKLASENTR</sequence>
<dbReference type="PANTHER" id="PTHR30086">
    <property type="entry name" value="ARGININE EXPORTER PROTEIN ARGO"/>
    <property type="match status" value="1"/>
</dbReference>
<evidence type="ECO:0000256" key="4">
    <source>
        <dbReference type="ARBA" id="ARBA00022692"/>
    </source>
</evidence>
<feature type="transmembrane region" description="Helical" evidence="7">
    <location>
        <begin position="111"/>
        <end position="132"/>
    </location>
</feature>
<evidence type="ECO:0000256" key="1">
    <source>
        <dbReference type="ARBA" id="ARBA00004651"/>
    </source>
</evidence>
<protein>
    <submittedName>
        <fullName evidence="8">Threonine/homoserine/homoserine lactone efflux protein</fullName>
    </submittedName>
</protein>
<name>A0A1H6GS43_MAGFU</name>
<dbReference type="RefSeq" id="WP_074764722.1">
    <property type="nucleotide sequence ID" value="NZ_FNWO01000001.1"/>
</dbReference>
<reference evidence="9" key="1">
    <citation type="submission" date="2016-10" db="EMBL/GenBank/DDBJ databases">
        <authorList>
            <person name="Varghese N."/>
            <person name="Submissions S."/>
        </authorList>
    </citation>
    <scope>NUCLEOTIDE SEQUENCE [LARGE SCALE GENOMIC DNA]</scope>
    <source>
        <strain evidence="9">DSM 13234</strain>
    </source>
</reference>
<dbReference type="PANTHER" id="PTHR30086:SF14">
    <property type="entry name" value="HOMOSERINE_HOMOSERINE LACTONE EFFLUX PROTEIN"/>
    <property type="match status" value="1"/>
</dbReference>
<dbReference type="GO" id="GO:0042970">
    <property type="term" value="F:homoserine transmembrane transporter activity"/>
    <property type="evidence" value="ECO:0007669"/>
    <property type="project" value="TreeGrafter"/>
</dbReference>
<dbReference type="AlphaFoldDB" id="A0A1H6GS43"/>
<comment type="similarity">
    <text evidence="2">Belongs to the Rht family.</text>
</comment>
<proteinExistence type="inferred from homology"/>
<evidence type="ECO:0000256" key="6">
    <source>
        <dbReference type="ARBA" id="ARBA00023136"/>
    </source>
</evidence>
<gene>
    <name evidence="8" type="ORF">SAMN04244559_00252</name>
</gene>
<feature type="transmembrane region" description="Helical" evidence="7">
    <location>
        <begin position="6"/>
        <end position="24"/>
    </location>
</feature>
<dbReference type="OrthoDB" id="9807053at2"/>
<accession>A0A1H6GS43</accession>
<dbReference type="GO" id="GO:0005886">
    <property type="term" value="C:plasma membrane"/>
    <property type="evidence" value="ECO:0007669"/>
    <property type="project" value="UniProtKB-SubCell"/>
</dbReference>
<evidence type="ECO:0000256" key="3">
    <source>
        <dbReference type="ARBA" id="ARBA00022475"/>
    </source>
</evidence>
<evidence type="ECO:0000313" key="8">
    <source>
        <dbReference type="EMBL" id="SEH25622.1"/>
    </source>
</evidence>
<dbReference type="InterPro" id="IPR001123">
    <property type="entry name" value="LeuE-type"/>
</dbReference>
<keyword evidence="9" id="KW-1185">Reference proteome</keyword>
<keyword evidence="3" id="KW-1003">Cell membrane</keyword>
<feature type="transmembrane region" description="Helical" evidence="7">
    <location>
        <begin position="66"/>
        <end position="87"/>
    </location>
</feature>
<keyword evidence="6 7" id="KW-0472">Membrane</keyword>
<keyword evidence="5 7" id="KW-1133">Transmembrane helix</keyword>
<keyword evidence="4 7" id="KW-0812">Transmembrane</keyword>
<dbReference type="Proteomes" id="UP000182983">
    <property type="component" value="Unassembled WGS sequence"/>
</dbReference>
<evidence type="ECO:0000313" key="9">
    <source>
        <dbReference type="Proteomes" id="UP000182983"/>
    </source>
</evidence>
<dbReference type="EMBL" id="FNWO01000001">
    <property type="protein sequence ID" value="SEH25622.1"/>
    <property type="molecule type" value="Genomic_DNA"/>
</dbReference>
<comment type="subcellular location">
    <subcellularLocation>
        <location evidence="1">Cell membrane</location>
        <topology evidence="1">Multi-pass membrane protein</topology>
    </subcellularLocation>
</comment>
<dbReference type="PIRSF" id="PIRSF006324">
    <property type="entry name" value="LeuE"/>
    <property type="match status" value="1"/>
</dbReference>
<evidence type="ECO:0000256" key="7">
    <source>
        <dbReference type="SAM" id="Phobius"/>
    </source>
</evidence>